<evidence type="ECO:0000313" key="1">
    <source>
        <dbReference type="EMBL" id="GIJ83228.1"/>
    </source>
</evidence>
<keyword evidence="2" id="KW-1185">Reference proteome</keyword>
<evidence type="ECO:0000313" key="2">
    <source>
        <dbReference type="Proteomes" id="UP001043456"/>
    </source>
</evidence>
<evidence type="ECO:0008006" key="3">
    <source>
        <dbReference type="Google" id="ProtNLM"/>
    </source>
</evidence>
<dbReference type="RefSeq" id="XP_043153975.1">
    <property type="nucleotide sequence ID" value="XM_043298040.1"/>
</dbReference>
<protein>
    <recommendedName>
        <fullName evidence="3">Terpenoid synthase</fullName>
    </recommendedName>
</protein>
<dbReference type="Gene3D" id="1.10.600.10">
    <property type="entry name" value="Farnesyl Diphosphate Synthase"/>
    <property type="match status" value="1"/>
</dbReference>
<reference evidence="1 2" key="1">
    <citation type="submission" date="2018-10" db="EMBL/GenBank/DDBJ databases">
        <title>Pan-genome distribution and transcriptional activeness of fungal secondary metabolism genes in Aspergillus section Fumigati.</title>
        <authorList>
            <person name="Takahashi H."/>
            <person name="Umemura M."/>
            <person name="Ninomiya A."/>
            <person name="Kusuya Y."/>
            <person name="Urayama S."/>
            <person name="Shimizu M."/>
            <person name="Watanabe A."/>
            <person name="Kamei K."/>
            <person name="Yaguchi T."/>
            <person name="Hagiwara D."/>
        </authorList>
    </citation>
    <scope>NUCLEOTIDE SEQUENCE [LARGE SCALE GENOMIC DNA]</scope>
    <source>
        <strain evidence="1 2">IFM 55266</strain>
    </source>
</reference>
<proteinExistence type="predicted"/>
<dbReference type="SUPFAM" id="SSF48576">
    <property type="entry name" value="Terpenoid synthases"/>
    <property type="match status" value="1"/>
</dbReference>
<accession>A0A9P3ERP9</accession>
<dbReference type="InterPro" id="IPR008949">
    <property type="entry name" value="Isoprenoid_synthase_dom_sf"/>
</dbReference>
<dbReference type="Proteomes" id="UP001043456">
    <property type="component" value="Unassembled WGS sequence"/>
</dbReference>
<dbReference type="EMBL" id="BHVY01000001">
    <property type="protein sequence ID" value="GIJ83228.1"/>
    <property type="molecule type" value="Genomic_DNA"/>
</dbReference>
<dbReference type="AlphaFoldDB" id="A0A9P3ERP9"/>
<name>A0A9P3ERP9_9EURO</name>
<comment type="caution">
    <text evidence="1">The sequence shown here is derived from an EMBL/GenBank/DDBJ whole genome shotgun (WGS) entry which is preliminary data.</text>
</comment>
<gene>
    <name evidence="1" type="ORF">Asppvi_001748</name>
</gene>
<dbReference type="OrthoDB" id="1731983at2759"/>
<dbReference type="Pfam" id="PF19086">
    <property type="entry name" value="Terpene_syn_C_2"/>
    <property type="match status" value="1"/>
</dbReference>
<dbReference type="GeneID" id="67000360"/>
<organism evidence="1 2">
    <name type="scientific">Aspergillus pseudoviridinutans</name>
    <dbReference type="NCBI Taxonomy" id="1517512"/>
    <lineage>
        <taxon>Eukaryota</taxon>
        <taxon>Fungi</taxon>
        <taxon>Dikarya</taxon>
        <taxon>Ascomycota</taxon>
        <taxon>Pezizomycotina</taxon>
        <taxon>Eurotiomycetes</taxon>
        <taxon>Eurotiomycetidae</taxon>
        <taxon>Eurotiales</taxon>
        <taxon>Aspergillaceae</taxon>
        <taxon>Aspergillus</taxon>
        <taxon>Aspergillus subgen. Fumigati</taxon>
    </lineage>
</organism>
<sequence>MSEAEQKGAETFTFDAVGLGRGGLNRATSTCVQKNPMEILHTTQQTITFANLGCSTKIPIPILPEALLQTVGVPWTNYVSRHLAWKRQALPWLPDEKLQDIARADLEAMQLGFPAVDDEACALGLAACLTIVCYVDSFIEEMEPEMANQCVKRCLAILDGDILDNRIGKALSTPFRIVTNYIDEVENPRNSLEKAQTICSAFYKQMLALFHPKTAVAVICDMKDMIASQLLELDFKEGILPIKTYGEYLEIRNRTFGLMPLLTIAEYYYLAEGDSLATSPDISLLKTQISLMGVGQNDIGGLEKDIQLSNPSNSIMVFARLLGRKPIVSANNLLESQDILSLFEKQNQRFINDVIKTWSRIQTRSTVKEERRLSNTLITVCVTHLKWVLSTSRYNIDCVLQGDCIGS</sequence>